<dbReference type="Pfam" id="PF00027">
    <property type="entry name" value="cNMP_binding"/>
    <property type="match status" value="1"/>
</dbReference>
<proteinExistence type="predicted"/>
<dbReference type="InterPro" id="IPR018490">
    <property type="entry name" value="cNMP-bd_dom_sf"/>
</dbReference>
<evidence type="ECO:0000256" key="1">
    <source>
        <dbReference type="SAM" id="MobiDB-lite"/>
    </source>
</evidence>
<dbReference type="Gene3D" id="2.60.120.10">
    <property type="entry name" value="Jelly Rolls"/>
    <property type="match status" value="1"/>
</dbReference>
<gene>
    <name evidence="4" type="ORF">METZ01_LOCUS474230</name>
</gene>
<dbReference type="CDD" id="cd00038">
    <property type="entry name" value="CAP_ED"/>
    <property type="match status" value="1"/>
</dbReference>
<sequence>GAIAGLIGLALLSYLVEFLQPLNARSGDFFDAYANTAGVCIGAGLGLFMRMVFAWLWTELHESRARKTIVRYAPGEVILKEGQRVERFHVIRRGRVRITREEDGEQVEVEVAGTGEPFGLIAEVLHKPQPNTVTALEYTEVYQLHYDAIEDAVGGRNQPAAKIIRALAWELDSAQEHLVEKLEEEEGENGETDDSPLA</sequence>
<keyword evidence="2" id="KW-1133">Transmembrane helix</keyword>
<dbReference type="EMBL" id="UINC01201851">
    <property type="protein sequence ID" value="SVE21376.1"/>
    <property type="molecule type" value="Genomic_DNA"/>
</dbReference>
<feature type="transmembrane region" description="Helical" evidence="2">
    <location>
        <begin position="34"/>
        <end position="57"/>
    </location>
</feature>
<evidence type="ECO:0000313" key="4">
    <source>
        <dbReference type="EMBL" id="SVE21376.1"/>
    </source>
</evidence>
<keyword evidence="2" id="KW-0472">Membrane</keyword>
<name>A0A383BME7_9ZZZZ</name>
<keyword evidence="2" id="KW-0812">Transmembrane</keyword>
<accession>A0A383BME7</accession>
<reference evidence="4" key="1">
    <citation type="submission" date="2018-05" db="EMBL/GenBank/DDBJ databases">
        <authorList>
            <person name="Lanie J.A."/>
            <person name="Ng W.-L."/>
            <person name="Kazmierczak K.M."/>
            <person name="Andrzejewski T.M."/>
            <person name="Davidsen T.M."/>
            <person name="Wayne K.J."/>
            <person name="Tettelin H."/>
            <person name="Glass J.I."/>
            <person name="Rusch D."/>
            <person name="Podicherti R."/>
            <person name="Tsui H.-C.T."/>
            <person name="Winkler M.E."/>
        </authorList>
    </citation>
    <scope>NUCLEOTIDE SEQUENCE</scope>
</reference>
<feature type="compositionally biased region" description="Acidic residues" evidence="1">
    <location>
        <begin position="182"/>
        <end position="198"/>
    </location>
</feature>
<dbReference type="InterPro" id="IPR000595">
    <property type="entry name" value="cNMP-bd_dom"/>
</dbReference>
<evidence type="ECO:0000256" key="2">
    <source>
        <dbReference type="SAM" id="Phobius"/>
    </source>
</evidence>
<feature type="domain" description="Cyclic nucleotide-binding" evidence="3">
    <location>
        <begin position="72"/>
        <end position="154"/>
    </location>
</feature>
<dbReference type="PROSITE" id="PS50042">
    <property type="entry name" value="CNMP_BINDING_3"/>
    <property type="match status" value="1"/>
</dbReference>
<feature type="non-terminal residue" evidence="4">
    <location>
        <position position="1"/>
    </location>
</feature>
<evidence type="ECO:0000259" key="3">
    <source>
        <dbReference type="PROSITE" id="PS50042"/>
    </source>
</evidence>
<dbReference type="SUPFAM" id="SSF51206">
    <property type="entry name" value="cAMP-binding domain-like"/>
    <property type="match status" value="1"/>
</dbReference>
<protein>
    <recommendedName>
        <fullName evidence="3">Cyclic nucleotide-binding domain-containing protein</fullName>
    </recommendedName>
</protein>
<dbReference type="AlphaFoldDB" id="A0A383BME7"/>
<organism evidence="4">
    <name type="scientific">marine metagenome</name>
    <dbReference type="NCBI Taxonomy" id="408172"/>
    <lineage>
        <taxon>unclassified sequences</taxon>
        <taxon>metagenomes</taxon>
        <taxon>ecological metagenomes</taxon>
    </lineage>
</organism>
<dbReference type="SMART" id="SM00100">
    <property type="entry name" value="cNMP"/>
    <property type="match status" value="1"/>
</dbReference>
<feature type="region of interest" description="Disordered" evidence="1">
    <location>
        <begin position="178"/>
        <end position="198"/>
    </location>
</feature>
<dbReference type="InterPro" id="IPR014710">
    <property type="entry name" value="RmlC-like_jellyroll"/>
</dbReference>